<dbReference type="GO" id="GO:0009295">
    <property type="term" value="C:nucleoid"/>
    <property type="evidence" value="ECO:0007669"/>
    <property type="project" value="UniProtKB-SubCell"/>
</dbReference>
<dbReference type="STRING" id="82374.NZ47_10205"/>
<dbReference type="SUPFAM" id="SSF89447">
    <property type="entry name" value="AbrB/MazE/MraZ-like"/>
    <property type="match status" value="1"/>
</dbReference>
<evidence type="ECO:0000256" key="4">
    <source>
        <dbReference type="ARBA" id="ARBA00023015"/>
    </source>
</evidence>
<keyword evidence="10" id="KW-1185">Reference proteome</keyword>
<dbReference type="PANTHER" id="PTHR34701">
    <property type="entry name" value="TRANSCRIPTIONAL REGULATOR MRAZ"/>
    <property type="match status" value="1"/>
</dbReference>
<dbReference type="InterPro" id="IPR020603">
    <property type="entry name" value="MraZ_dom"/>
</dbReference>
<gene>
    <name evidence="7" type="primary">mraZ</name>
    <name evidence="9" type="ORF">NZ47_10205</name>
</gene>
<evidence type="ECO:0000313" key="9">
    <source>
        <dbReference type="EMBL" id="KHM51506.1"/>
    </source>
</evidence>
<dbReference type="InterPro" id="IPR035644">
    <property type="entry name" value="MraZ_C"/>
</dbReference>
<comment type="subcellular location">
    <subcellularLocation>
        <location evidence="7">Cytoplasm</location>
        <location evidence="7">Nucleoid</location>
    </subcellularLocation>
</comment>
<keyword evidence="2 7" id="KW-0963">Cytoplasm</keyword>
<reference evidence="9 10" key="1">
    <citation type="journal article" date="2013" name="PLoS ONE">
        <title>Identification and characterization of three novel lipases belonging to families II and V from Anaerovibrio lipolyticus 5ST.</title>
        <authorList>
            <person name="Prive F."/>
            <person name="Kaderbhai N.N."/>
            <person name="Girdwood S."/>
            <person name="Worgan H.J."/>
            <person name="Pinloche E."/>
            <person name="Scollan N.D."/>
            <person name="Huws S.A."/>
            <person name="Newbold C.J."/>
        </authorList>
    </citation>
    <scope>NUCLEOTIDE SEQUENCE [LARGE SCALE GENOMIC DNA]</scope>
    <source>
        <strain evidence="9 10">5S</strain>
    </source>
</reference>
<dbReference type="InterPro" id="IPR007159">
    <property type="entry name" value="SpoVT-AbrB_dom"/>
</dbReference>
<dbReference type="eggNOG" id="COG2001">
    <property type="taxonomic scope" value="Bacteria"/>
</dbReference>
<proteinExistence type="inferred from homology"/>
<keyword evidence="5 7" id="KW-0238">DNA-binding</keyword>
<feature type="domain" description="SpoVT-AbrB" evidence="8">
    <location>
        <begin position="76"/>
        <end position="119"/>
    </location>
</feature>
<evidence type="ECO:0000313" key="10">
    <source>
        <dbReference type="Proteomes" id="UP000030993"/>
    </source>
</evidence>
<dbReference type="GO" id="GO:0051301">
    <property type="term" value="P:cell division"/>
    <property type="evidence" value="ECO:0007669"/>
    <property type="project" value="UniProtKB-KW"/>
</dbReference>
<evidence type="ECO:0000256" key="5">
    <source>
        <dbReference type="ARBA" id="ARBA00023125"/>
    </source>
</evidence>
<dbReference type="HAMAP" id="MF_01008">
    <property type="entry name" value="MraZ"/>
    <property type="match status" value="1"/>
</dbReference>
<evidence type="ECO:0000256" key="6">
    <source>
        <dbReference type="ARBA" id="ARBA00023163"/>
    </source>
</evidence>
<dbReference type="Gene3D" id="3.40.1550.20">
    <property type="entry name" value="Transcriptional regulator MraZ domain"/>
    <property type="match status" value="1"/>
</dbReference>
<dbReference type="RefSeq" id="WP_039210186.1">
    <property type="nucleotide sequence ID" value="NZ_CAMKSO010000041.1"/>
</dbReference>
<dbReference type="GO" id="GO:0000976">
    <property type="term" value="F:transcription cis-regulatory region binding"/>
    <property type="evidence" value="ECO:0007669"/>
    <property type="project" value="TreeGrafter"/>
</dbReference>
<dbReference type="PANTHER" id="PTHR34701:SF1">
    <property type="entry name" value="TRANSCRIPTIONAL REGULATOR MRAZ"/>
    <property type="match status" value="1"/>
</dbReference>
<evidence type="ECO:0000256" key="3">
    <source>
        <dbReference type="ARBA" id="ARBA00022737"/>
    </source>
</evidence>
<comment type="caution">
    <text evidence="9">The sequence shown here is derived from an EMBL/GenBank/DDBJ whole genome shotgun (WGS) entry which is preliminary data.</text>
</comment>
<dbReference type="CDD" id="cd16320">
    <property type="entry name" value="MraZ_N"/>
    <property type="match status" value="1"/>
</dbReference>
<keyword evidence="6 7" id="KW-0804">Transcription</keyword>
<organism evidence="9 10">
    <name type="scientific">Anaerovibrio lipolyticus</name>
    <dbReference type="NCBI Taxonomy" id="82374"/>
    <lineage>
        <taxon>Bacteria</taxon>
        <taxon>Bacillati</taxon>
        <taxon>Bacillota</taxon>
        <taxon>Negativicutes</taxon>
        <taxon>Selenomonadales</taxon>
        <taxon>Selenomonadaceae</taxon>
        <taxon>Anaerovibrio</taxon>
    </lineage>
</organism>
<dbReference type="InterPro" id="IPR035642">
    <property type="entry name" value="MraZ_N"/>
</dbReference>
<dbReference type="InterPro" id="IPR038619">
    <property type="entry name" value="MraZ_sf"/>
</dbReference>
<protein>
    <recommendedName>
        <fullName evidence="1 7">Transcriptional regulator MraZ</fullName>
    </recommendedName>
</protein>
<dbReference type="PROSITE" id="PS51740">
    <property type="entry name" value="SPOVT_ABRB"/>
    <property type="match status" value="2"/>
</dbReference>
<dbReference type="GO" id="GO:2000143">
    <property type="term" value="P:negative regulation of DNA-templated transcription initiation"/>
    <property type="evidence" value="ECO:0007669"/>
    <property type="project" value="TreeGrafter"/>
</dbReference>
<dbReference type="GO" id="GO:0005737">
    <property type="term" value="C:cytoplasm"/>
    <property type="evidence" value="ECO:0007669"/>
    <property type="project" value="UniProtKB-UniRule"/>
</dbReference>
<dbReference type="InterPro" id="IPR003444">
    <property type="entry name" value="MraZ"/>
</dbReference>
<dbReference type="EMBL" id="JSCE01000192">
    <property type="protein sequence ID" value="KHM51506.1"/>
    <property type="molecule type" value="Genomic_DNA"/>
</dbReference>
<comment type="subunit">
    <text evidence="7">Forms oligomers.</text>
</comment>
<comment type="similarity">
    <text evidence="7">Belongs to the MraZ family.</text>
</comment>
<evidence type="ECO:0000259" key="8">
    <source>
        <dbReference type="PROSITE" id="PS51740"/>
    </source>
</evidence>
<dbReference type="NCBIfam" id="TIGR00242">
    <property type="entry name" value="division/cell wall cluster transcriptional repressor MraZ"/>
    <property type="match status" value="1"/>
</dbReference>
<dbReference type="FunFam" id="3.40.1550.20:FF:000002">
    <property type="entry name" value="Transcriptional regulator MraZ"/>
    <property type="match status" value="1"/>
</dbReference>
<keyword evidence="3" id="KW-0677">Repeat</keyword>
<name>A0A0B2JXW9_9FIRM</name>
<dbReference type="InterPro" id="IPR037914">
    <property type="entry name" value="SpoVT-AbrB_sf"/>
</dbReference>
<evidence type="ECO:0000256" key="7">
    <source>
        <dbReference type="HAMAP-Rule" id="MF_01008"/>
    </source>
</evidence>
<feature type="domain" description="SpoVT-AbrB" evidence="8">
    <location>
        <begin position="5"/>
        <end position="47"/>
    </location>
</feature>
<keyword evidence="9" id="KW-0132">Cell division</keyword>
<sequence length="143" mass="16225">MLMGEYNHSLDAKGRVILPADFRAELGESFIITKGLDNCLFIYPQSEWEQLSVKLRQLPLAKTEARAFVRFFFAGARQVELDKQGRFLIPATLRQHASLKKDAVLIGVSNRIEVWSKDEWLKYNEEITPSVSAIAETLAELGI</sequence>
<evidence type="ECO:0000256" key="2">
    <source>
        <dbReference type="ARBA" id="ARBA00022490"/>
    </source>
</evidence>
<evidence type="ECO:0000256" key="1">
    <source>
        <dbReference type="ARBA" id="ARBA00013860"/>
    </source>
</evidence>
<dbReference type="Pfam" id="PF02381">
    <property type="entry name" value="MraZ"/>
    <property type="match status" value="2"/>
</dbReference>
<keyword evidence="9" id="KW-0131">Cell cycle</keyword>
<accession>A0A0B2JXW9</accession>
<keyword evidence="4 7" id="KW-0805">Transcription regulation</keyword>
<dbReference type="GO" id="GO:0003700">
    <property type="term" value="F:DNA-binding transcription factor activity"/>
    <property type="evidence" value="ECO:0007669"/>
    <property type="project" value="UniProtKB-UniRule"/>
</dbReference>
<dbReference type="Proteomes" id="UP000030993">
    <property type="component" value="Unassembled WGS sequence"/>
</dbReference>
<dbReference type="CDD" id="cd16321">
    <property type="entry name" value="MraZ_C"/>
    <property type="match status" value="1"/>
</dbReference>
<dbReference type="AlphaFoldDB" id="A0A0B2JXW9"/>